<dbReference type="Proteomes" id="UP000265882">
    <property type="component" value="Unassembled WGS sequence"/>
</dbReference>
<gene>
    <name evidence="2" type="ORF">C4520_09090</name>
</gene>
<sequence>MNTPVANDTTAQERRRASRISCSRFACSCSLKPESPSEVIGDQEKLGALLLNLCAGGVCLESNFKPRPGSMMQFQIRPIEGPEMRATIKILHARPSRAKGFYKIGSEFEDLSEEDRQNLLTLLHMVERIEKDLAQK</sequence>
<dbReference type="AlphaFoldDB" id="A0A3A4NRZ0"/>
<reference evidence="2 3" key="1">
    <citation type="journal article" date="2017" name="ISME J.">
        <title>Energy and carbon metabolisms in a deep terrestrial subsurface fluid microbial community.</title>
        <authorList>
            <person name="Momper L."/>
            <person name="Jungbluth S.P."/>
            <person name="Lee M.D."/>
            <person name="Amend J.P."/>
        </authorList>
    </citation>
    <scope>NUCLEOTIDE SEQUENCE [LARGE SCALE GENOMIC DNA]</scope>
    <source>
        <strain evidence="2">SURF_5</strain>
    </source>
</reference>
<name>A0A3A4NRZ0_ABYX5</name>
<evidence type="ECO:0000313" key="2">
    <source>
        <dbReference type="EMBL" id="RJP21802.1"/>
    </source>
</evidence>
<accession>A0A3A4NRZ0</accession>
<dbReference type="Pfam" id="PF07238">
    <property type="entry name" value="PilZ"/>
    <property type="match status" value="1"/>
</dbReference>
<dbReference type="GO" id="GO:0035438">
    <property type="term" value="F:cyclic-di-GMP binding"/>
    <property type="evidence" value="ECO:0007669"/>
    <property type="project" value="InterPro"/>
</dbReference>
<dbReference type="InterPro" id="IPR009875">
    <property type="entry name" value="PilZ_domain"/>
</dbReference>
<organism evidence="2 3">
    <name type="scientific">Abyssobacteria bacterium (strain SURF_5)</name>
    <dbReference type="NCBI Taxonomy" id="2093360"/>
    <lineage>
        <taxon>Bacteria</taxon>
        <taxon>Pseudomonadati</taxon>
        <taxon>Candidatus Hydrogenedentota</taxon>
        <taxon>Candidatus Abyssobacteria</taxon>
    </lineage>
</organism>
<evidence type="ECO:0000259" key="1">
    <source>
        <dbReference type="Pfam" id="PF07238"/>
    </source>
</evidence>
<protein>
    <recommendedName>
        <fullName evidence="1">PilZ domain-containing protein</fullName>
    </recommendedName>
</protein>
<feature type="domain" description="PilZ" evidence="1">
    <location>
        <begin position="13"/>
        <end position="123"/>
    </location>
</feature>
<proteinExistence type="predicted"/>
<evidence type="ECO:0000313" key="3">
    <source>
        <dbReference type="Proteomes" id="UP000265882"/>
    </source>
</evidence>
<comment type="caution">
    <text evidence="2">The sequence shown here is derived from an EMBL/GenBank/DDBJ whole genome shotgun (WGS) entry which is preliminary data.</text>
</comment>
<dbReference type="EMBL" id="QZKU01000064">
    <property type="protein sequence ID" value="RJP21802.1"/>
    <property type="molecule type" value="Genomic_DNA"/>
</dbReference>
<dbReference type="Gene3D" id="2.40.10.220">
    <property type="entry name" value="predicted glycosyltransferase like domains"/>
    <property type="match status" value="1"/>
</dbReference>